<keyword evidence="3 5" id="KW-0418">Kinase</keyword>
<keyword evidence="2" id="KW-0808">Transferase</keyword>
<dbReference type="Gene3D" id="3.40.50.300">
    <property type="entry name" value="P-loop containing nucleotide triphosphate hydrolases"/>
    <property type="match status" value="1"/>
</dbReference>
<dbReference type="AlphaFoldDB" id="F8UKK7"/>
<protein>
    <submittedName>
        <fullName evidence="5">Guanylate kinase</fullName>
    </submittedName>
</protein>
<dbReference type="PANTHER" id="PTHR23117">
    <property type="entry name" value="GUANYLATE KINASE-RELATED"/>
    <property type="match status" value="1"/>
</dbReference>
<gene>
    <name evidence="5" type="ORF">011325900001</name>
</gene>
<dbReference type="CDD" id="cd00071">
    <property type="entry name" value="GMPK"/>
    <property type="match status" value="1"/>
</dbReference>
<dbReference type="SUPFAM" id="SSF52540">
    <property type="entry name" value="P-loop containing nucleoside triphosphate hydrolases"/>
    <property type="match status" value="1"/>
</dbReference>
<dbReference type="VEuPathDB" id="MicrosporidiaDB:EROM_011040"/>
<dbReference type="GO" id="GO:0004385">
    <property type="term" value="F:GMP kinase activity"/>
    <property type="evidence" value="ECO:0007669"/>
    <property type="project" value="TreeGrafter"/>
</dbReference>
<dbReference type="EMBL" id="JF808666">
    <property type="protein sequence ID" value="AEI16582.1"/>
    <property type="molecule type" value="Genomic_DNA"/>
</dbReference>
<dbReference type="PROSITE" id="PS00856">
    <property type="entry name" value="GUANYLATE_KINASE_1"/>
    <property type="match status" value="1"/>
</dbReference>
<dbReference type="InterPro" id="IPR008145">
    <property type="entry name" value="GK/Ca_channel_bsu"/>
</dbReference>
<dbReference type="InterPro" id="IPR027417">
    <property type="entry name" value="P-loop_NTPase"/>
</dbReference>
<proteinExistence type="inferred from homology"/>
<name>F8UKK7_9MICR</name>
<evidence type="ECO:0000259" key="4">
    <source>
        <dbReference type="PROSITE" id="PS50052"/>
    </source>
</evidence>
<dbReference type="PANTHER" id="PTHR23117:SF13">
    <property type="entry name" value="GUANYLATE KINASE"/>
    <property type="match status" value="1"/>
</dbReference>
<evidence type="ECO:0000256" key="1">
    <source>
        <dbReference type="ARBA" id="ARBA00005790"/>
    </source>
</evidence>
<comment type="similarity">
    <text evidence="1">Belongs to the guanylate kinase family.</text>
</comment>
<dbReference type="InterPro" id="IPR020590">
    <property type="entry name" value="Guanylate_kinase_CS"/>
</dbReference>
<accession>F8UKK7</accession>
<reference evidence="5" key="1">
    <citation type="submission" date="2011-04" db="EMBL/GenBank/DDBJ databases">
        <title>Acquisition of an animal gene by microsporidian intracellular parasites.</title>
        <authorList>
            <person name="Selman M."/>
            <person name="Pombert J.-F."/>
            <person name="Solter L."/>
            <person name="Farinelli L."/>
            <person name="Weiss L.M."/>
            <person name="Keeling P.J."/>
            <person name="Corradi N."/>
        </authorList>
    </citation>
    <scope>NUCLEOTIDE SEQUENCE</scope>
</reference>
<dbReference type="GO" id="GO:0005829">
    <property type="term" value="C:cytosol"/>
    <property type="evidence" value="ECO:0007669"/>
    <property type="project" value="TreeGrafter"/>
</dbReference>
<sequence length="184" mass="21304">MIDTVHLVFTGPSGSGKSTIISHILSKFPFKFSVSHTTRAPRKGEVNGKDYHFVSTKEFEEMVRNQEFLEYVQYNGNYYGTGVSQLKNSQKTVLLDLEYEGVLYCKKNYPNFVILYIHCDKNVARERLEKRMGNKSEKDIEARMSLYEAFNSIKDKCDYVIDNTHSLEKSKGEVEEIISKTVRF</sequence>
<dbReference type="SMART" id="SM00072">
    <property type="entry name" value="GuKc"/>
    <property type="match status" value="1"/>
</dbReference>
<dbReference type="InterPro" id="IPR008144">
    <property type="entry name" value="Guanylate_kin-like_dom"/>
</dbReference>
<evidence type="ECO:0000256" key="3">
    <source>
        <dbReference type="ARBA" id="ARBA00022777"/>
    </source>
</evidence>
<dbReference type="FunFam" id="3.30.63.10:FF:000002">
    <property type="entry name" value="Guanylate kinase 1"/>
    <property type="match status" value="1"/>
</dbReference>
<feature type="domain" description="Guanylate kinase-like" evidence="4">
    <location>
        <begin position="4"/>
        <end position="179"/>
    </location>
</feature>
<dbReference type="PROSITE" id="PS50052">
    <property type="entry name" value="GUANYLATE_KINASE_2"/>
    <property type="match status" value="1"/>
</dbReference>
<evidence type="ECO:0000256" key="2">
    <source>
        <dbReference type="ARBA" id="ARBA00022679"/>
    </source>
</evidence>
<dbReference type="Pfam" id="PF00625">
    <property type="entry name" value="Guanylate_kin"/>
    <property type="match status" value="1"/>
</dbReference>
<evidence type="ECO:0000313" key="5">
    <source>
        <dbReference type="EMBL" id="AEI16582.1"/>
    </source>
</evidence>
<organism evidence="5">
    <name type="scientific">Encephalitozoon romaleae</name>
    <dbReference type="NCBI Taxonomy" id="571949"/>
    <lineage>
        <taxon>Eukaryota</taxon>
        <taxon>Fungi</taxon>
        <taxon>Fungi incertae sedis</taxon>
        <taxon>Microsporidia</taxon>
        <taxon>Unikaryonidae</taxon>
        <taxon>Encephalitozoon</taxon>
    </lineage>
</organism>